<reference evidence="1" key="1">
    <citation type="submission" date="2016-07" db="EMBL/GenBank/DDBJ databases">
        <authorList>
            <person name="Bretaudeau A."/>
        </authorList>
    </citation>
    <scope>NUCLEOTIDE SEQUENCE</scope>
    <source>
        <strain evidence="1">Rice</strain>
        <tissue evidence="1">Whole body</tissue>
    </source>
</reference>
<protein>
    <submittedName>
        <fullName evidence="1">SFRICE_024998</fullName>
    </submittedName>
</protein>
<evidence type="ECO:0000313" key="1">
    <source>
        <dbReference type="EMBL" id="SOQ52216.1"/>
    </source>
</evidence>
<sequence length="60" mass="6858">MTASLAEWLQVRLPGKGSRLVTTPHQHIAASAGVWPVWRRGSAVIHQLLRRARRRPPRDR</sequence>
<dbReference type="EMBL" id="ODYU01008531">
    <property type="protein sequence ID" value="SOQ52216.1"/>
    <property type="molecule type" value="Genomic_DNA"/>
</dbReference>
<proteinExistence type="predicted"/>
<dbReference type="AlphaFoldDB" id="A0A2H1WGZ4"/>
<name>A0A2H1WGZ4_SPOFR</name>
<accession>A0A2H1WGZ4</accession>
<organism evidence="1">
    <name type="scientific">Spodoptera frugiperda</name>
    <name type="common">Fall armyworm</name>
    <dbReference type="NCBI Taxonomy" id="7108"/>
    <lineage>
        <taxon>Eukaryota</taxon>
        <taxon>Metazoa</taxon>
        <taxon>Ecdysozoa</taxon>
        <taxon>Arthropoda</taxon>
        <taxon>Hexapoda</taxon>
        <taxon>Insecta</taxon>
        <taxon>Pterygota</taxon>
        <taxon>Neoptera</taxon>
        <taxon>Endopterygota</taxon>
        <taxon>Lepidoptera</taxon>
        <taxon>Glossata</taxon>
        <taxon>Ditrysia</taxon>
        <taxon>Noctuoidea</taxon>
        <taxon>Noctuidae</taxon>
        <taxon>Amphipyrinae</taxon>
        <taxon>Spodoptera</taxon>
    </lineage>
</organism>
<gene>
    <name evidence="1" type="ORF">SFRICE_024998</name>
</gene>